<accession>A0AC61QJZ0</accession>
<evidence type="ECO:0000313" key="2">
    <source>
        <dbReference type="Proteomes" id="UP000294588"/>
    </source>
</evidence>
<reference evidence="1" key="1">
    <citation type="submission" date="2019-03" db="EMBL/GenBank/DDBJ databases">
        <title>Candidatus Syntrophosphaera thermopropionivorans: a novel player in syntrophic propionate oxidation during anaerobic digestion.</title>
        <authorList>
            <person name="Dyksma S."/>
        </authorList>
    </citation>
    <scope>NUCLEOTIDE SEQUENCE</scope>
    <source>
        <strain evidence="1">W5</strain>
    </source>
</reference>
<name>A0AC61QJZ0_9BACT</name>
<comment type="caution">
    <text evidence="1">The sequence shown here is derived from an EMBL/GenBank/DDBJ whole genome shotgun (WGS) entry which is preliminary data.</text>
</comment>
<sequence length="620" mass="68193">MQYDEKRLTRIVATDCGSTTTKAILIEWIDGEYRQTVRGEAPTTVEAPLNDVTKGVINATQELEELARLKYHNPNIKFMENGEFVIPRRGDVGVDAYVSTSSAGGGLQMMVTGVVASMTGESAERAALGAGAIVMDLIASNDKRMNHEKIERIRELRPDMILMAGGEDGGTIKHVVEMAELVSAADPKPRLGSGFKLPVIYAGNKDARDYVRECLQDKVDLIITDNIRPKLEIENLKPARDKIHELFLDHVMKQAPGYDKLMKWCQGPDHEPVPIMPTPAAVGNIMQAIAREENIEVVGVDIGGATTDIFSVFTEEFIFNRTVSANLGMSYSISNVLASSGLENIMRWVPLDIDEGYLRNMIKNKMIRPTTIPYLLEELVLEQAIAIEALRLAFEQHKEFASTLKGTQRQRDISEAFSQSTSGETLVNLMTLDLLVGSGGVLSHAPRRSQTMMLLINAFLPEGITRLAVDSIFMMPHLGVLSEISTKAATEVFHKDCMIYLGTCVAPVGKGKVGKPALTAKLELPDGSTWEEQIPFGEVRLIPCGVGEVAKANLKTHGGLILDENKNKELEVELKGGVVGIVLDTRGRQPFVLPTEKAERIATLKKWIQAFNAYPEQILK</sequence>
<gene>
    <name evidence="1" type="ORF">E0946_02545</name>
</gene>
<evidence type="ECO:0000313" key="1">
    <source>
        <dbReference type="EMBL" id="TDF73657.1"/>
    </source>
</evidence>
<keyword evidence="2" id="KW-1185">Reference proteome</keyword>
<dbReference type="Proteomes" id="UP000294588">
    <property type="component" value="Unassembled WGS sequence"/>
</dbReference>
<organism evidence="1 2">
    <name type="scientific">Candidatus Syntrophosphaera thermopropionivorans</name>
    <dbReference type="NCBI Taxonomy" id="2593015"/>
    <lineage>
        <taxon>Bacteria</taxon>
        <taxon>Pseudomonadati</taxon>
        <taxon>Candidatus Cloacimonadota</taxon>
        <taxon>Candidatus Cloacimonadia</taxon>
        <taxon>Candidatus Cloacimonadales</taxon>
        <taxon>Candidatus Cloacimonadaceae</taxon>
        <taxon>Candidatus Syntrophosphaera</taxon>
    </lineage>
</organism>
<dbReference type="EMBL" id="SMOG01000004">
    <property type="protein sequence ID" value="TDF73657.1"/>
    <property type="molecule type" value="Genomic_DNA"/>
</dbReference>
<protein>
    <submittedName>
        <fullName evidence="1">Methylaspartate mutase</fullName>
    </submittedName>
</protein>
<proteinExistence type="predicted"/>